<evidence type="ECO:0000256" key="5">
    <source>
        <dbReference type="ARBA" id="ARBA00022640"/>
    </source>
</evidence>
<dbReference type="PANTHER" id="PTHR43381">
    <property type="entry name" value="TRANSLATION INITIATION FACTOR IF-2-RELATED"/>
    <property type="match status" value="1"/>
</dbReference>
<dbReference type="PRINTS" id="PR00315">
    <property type="entry name" value="ELONGATNFCT"/>
</dbReference>
<evidence type="ECO:0000256" key="4">
    <source>
        <dbReference type="ARBA" id="ARBA00022540"/>
    </source>
</evidence>
<accession>A0A7T8JKM5</accession>
<reference evidence="15" key="1">
    <citation type="journal article" date="2019" name="Mitochondrial DNA Part B Resour">
        <title>The complete plastid genome of a marine microalgae Cryptophyceae sp. CCMP2293 (Cryptophyta).</title>
        <authorList>
            <person name="Xu K."/>
            <person name="Hu S."/>
            <person name="Tang X."/>
        </authorList>
    </citation>
    <scope>NUCLEOTIDE SEQUENCE</scope>
</reference>
<dbReference type="InterPro" id="IPR005225">
    <property type="entry name" value="Small_GTP-bd"/>
</dbReference>
<dbReference type="EMBL" id="MK798155">
    <property type="protein sequence ID" value="QQP22452.1"/>
    <property type="molecule type" value="Genomic_DNA"/>
</dbReference>
<feature type="region of interest" description="Disordered" evidence="13">
    <location>
        <begin position="163"/>
        <end position="182"/>
    </location>
</feature>
<dbReference type="Gene3D" id="3.40.50.10050">
    <property type="entry name" value="Translation initiation factor IF- 2, domain 3"/>
    <property type="match status" value="1"/>
</dbReference>
<dbReference type="SUPFAM" id="SSF52156">
    <property type="entry name" value="Initiation factor IF2/eIF5b, domain 3"/>
    <property type="match status" value="1"/>
</dbReference>
<dbReference type="GO" id="GO:0005829">
    <property type="term" value="C:cytosol"/>
    <property type="evidence" value="ECO:0007669"/>
    <property type="project" value="TreeGrafter"/>
</dbReference>
<keyword evidence="12" id="KW-0175">Coiled coil</keyword>
<dbReference type="Pfam" id="PF22042">
    <property type="entry name" value="EF-G_D2"/>
    <property type="match status" value="1"/>
</dbReference>
<feature type="binding site" evidence="11">
    <location>
        <begin position="329"/>
        <end position="333"/>
    </location>
    <ligand>
        <name>GTP</name>
        <dbReference type="ChEBI" id="CHEBI:37565"/>
    </ligand>
</feature>
<evidence type="ECO:0000256" key="12">
    <source>
        <dbReference type="SAM" id="Coils"/>
    </source>
</evidence>
<keyword evidence="3 15" id="KW-0150">Chloroplast</keyword>
<comment type="function">
    <text evidence="9 11">One of the essential components for the initiation of protein synthesis. Protects formylmethionyl-tRNA from spontaneous hydrolysis and promotes its binding to the 30S ribosomal subunits. Also involved in the hydrolysis of GTP during the formation of the 70S ribosomal complex.</text>
</comment>
<evidence type="ECO:0000256" key="7">
    <source>
        <dbReference type="ARBA" id="ARBA00022917"/>
    </source>
</evidence>
<organism evidence="15">
    <name type="scientific">Baffinella frigidus</name>
    <dbReference type="NCBI Taxonomy" id="2571260"/>
    <lineage>
        <taxon>Eukaryota</taxon>
        <taxon>Cryptophyceae</taxon>
        <taxon>Cryptomonadales</taxon>
        <taxon>Baffinellaceae</taxon>
        <taxon>Baffinella</taxon>
    </lineage>
</organism>
<dbReference type="CDD" id="cd03692">
    <property type="entry name" value="mtIF2_IVc"/>
    <property type="match status" value="1"/>
</dbReference>
<feature type="compositionally biased region" description="Basic and acidic residues" evidence="13">
    <location>
        <begin position="76"/>
        <end position="96"/>
    </location>
</feature>
<dbReference type="InterPro" id="IPR027417">
    <property type="entry name" value="P-loop_NTPase"/>
</dbReference>
<feature type="binding site" evidence="11">
    <location>
        <begin position="383"/>
        <end position="386"/>
    </location>
    <ligand>
        <name>GTP</name>
        <dbReference type="ChEBI" id="CHEBI:37565"/>
    </ligand>
</feature>
<dbReference type="Pfam" id="PF04760">
    <property type="entry name" value="IF2_N"/>
    <property type="match status" value="1"/>
</dbReference>
<feature type="binding site" evidence="11">
    <location>
        <begin position="279"/>
        <end position="286"/>
    </location>
    <ligand>
        <name>GTP</name>
        <dbReference type="ChEBI" id="CHEBI:37565"/>
    </ligand>
</feature>
<dbReference type="InterPro" id="IPR006847">
    <property type="entry name" value="IF2_N"/>
</dbReference>
<dbReference type="Gene3D" id="2.40.30.10">
    <property type="entry name" value="Translation factors"/>
    <property type="match status" value="2"/>
</dbReference>
<dbReference type="InterPro" id="IPR053905">
    <property type="entry name" value="EF-G-like_DII"/>
</dbReference>
<evidence type="ECO:0000256" key="8">
    <source>
        <dbReference type="ARBA" id="ARBA00023134"/>
    </source>
</evidence>
<gene>
    <name evidence="11 15" type="primary">infB</name>
</gene>
<dbReference type="FunFam" id="3.40.50.10050:FF:000001">
    <property type="entry name" value="Translation initiation factor IF-2"/>
    <property type="match status" value="1"/>
</dbReference>
<evidence type="ECO:0000256" key="1">
    <source>
        <dbReference type="ARBA" id="ARBA00004229"/>
    </source>
</evidence>
<dbReference type="PANTHER" id="PTHR43381:SF5">
    <property type="entry name" value="TR-TYPE G DOMAIN-CONTAINING PROTEIN"/>
    <property type="match status" value="1"/>
</dbReference>
<dbReference type="FunFam" id="2.40.30.10:FF:000008">
    <property type="entry name" value="Translation initiation factor IF-2"/>
    <property type="match status" value="1"/>
</dbReference>
<evidence type="ECO:0000256" key="2">
    <source>
        <dbReference type="ARBA" id="ARBA00007733"/>
    </source>
</evidence>
<keyword evidence="7 11" id="KW-0648">Protein biosynthesis</keyword>
<dbReference type="GO" id="GO:0003743">
    <property type="term" value="F:translation initiation factor activity"/>
    <property type="evidence" value="ECO:0007669"/>
    <property type="project" value="UniProtKB-UniRule"/>
</dbReference>
<evidence type="ECO:0000256" key="9">
    <source>
        <dbReference type="ARBA" id="ARBA00025162"/>
    </source>
</evidence>
<dbReference type="GO" id="GO:0009507">
    <property type="term" value="C:chloroplast"/>
    <property type="evidence" value="ECO:0007669"/>
    <property type="project" value="UniProtKB-SubCell"/>
</dbReference>
<keyword evidence="6 11" id="KW-0547">Nucleotide-binding</keyword>
<dbReference type="Gene3D" id="3.40.50.300">
    <property type="entry name" value="P-loop containing nucleotide triphosphate hydrolases"/>
    <property type="match status" value="1"/>
</dbReference>
<evidence type="ECO:0000256" key="3">
    <source>
        <dbReference type="ARBA" id="ARBA00022528"/>
    </source>
</evidence>
<dbReference type="NCBIfam" id="TIGR00231">
    <property type="entry name" value="small_GTP"/>
    <property type="match status" value="1"/>
</dbReference>
<keyword evidence="5 15" id="KW-0934">Plastid</keyword>
<dbReference type="InterPro" id="IPR000178">
    <property type="entry name" value="TF_IF2_bacterial-like"/>
</dbReference>
<dbReference type="GO" id="GO:0005525">
    <property type="term" value="F:GTP binding"/>
    <property type="evidence" value="ECO:0007669"/>
    <property type="project" value="UniProtKB-KW"/>
</dbReference>
<dbReference type="InterPro" id="IPR023115">
    <property type="entry name" value="TIF_IF2_dom3"/>
</dbReference>
<dbReference type="InterPro" id="IPR015760">
    <property type="entry name" value="TIF_IF2"/>
</dbReference>
<dbReference type="CDD" id="cd01887">
    <property type="entry name" value="IF2_eIF5B"/>
    <property type="match status" value="1"/>
</dbReference>
<evidence type="ECO:0000256" key="11">
    <source>
        <dbReference type="HAMAP-Rule" id="MF_00100"/>
    </source>
</evidence>
<dbReference type="NCBIfam" id="TIGR00487">
    <property type="entry name" value="IF-2"/>
    <property type="match status" value="1"/>
</dbReference>
<comment type="similarity">
    <text evidence="2 11">Belongs to the TRAFAC class translation factor GTPase superfamily. Classic translation factor GTPase family. IF-2 subfamily.</text>
</comment>
<feature type="coiled-coil region" evidence="12">
    <location>
        <begin position="378"/>
        <end position="405"/>
    </location>
</feature>
<dbReference type="InterPro" id="IPR009000">
    <property type="entry name" value="Transl_B-barrel_sf"/>
</dbReference>
<evidence type="ECO:0000256" key="13">
    <source>
        <dbReference type="SAM" id="MobiDB-lite"/>
    </source>
</evidence>
<dbReference type="PROSITE" id="PS51722">
    <property type="entry name" value="G_TR_2"/>
    <property type="match status" value="1"/>
</dbReference>
<evidence type="ECO:0000256" key="6">
    <source>
        <dbReference type="ARBA" id="ARBA00022741"/>
    </source>
</evidence>
<comment type="subcellular location">
    <subcellularLocation>
        <location evidence="1 11">Plastid</location>
        <location evidence="1 11">Chloroplast</location>
    </subcellularLocation>
</comment>
<feature type="region of interest" description="Disordered" evidence="13">
    <location>
        <begin position="76"/>
        <end position="99"/>
    </location>
</feature>
<feature type="domain" description="Tr-type G" evidence="14">
    <location>
        <begin position="270"/>
        <end position="447"/>
    </location>
</feature>
<protein>
    <recommendedName>
        <fullName evidence="10 11">Translation initiation factor IF-2, chloroplastic</fullName>
    </recommendedName>
</protein>
<dbReference type="GO" id="GO:0003924">
    <property type="term" value="F:GTPase activity"/>
    <property type="evidence" value="ECO:0007669"/>
    <property type="project" value="UniProtKB-UniRule"/>
</dbReference>
<dbReference type="FunFam" id="3.40.50.300:FF:000019">
    <property type="entry name" value="Translation initiation factor IF-2"/>
    <property type="match status" value="1"/>
</dbReference>
<dbReference type="InterPro" id="IPR044145">
    <property type="entry name" value="IF2_II"/>
</dbReference>
<name>A0A7T8JKM5_9CRYP</name>
<sequence length="769" mass="84848">MLQINFLLVPKKSNRYSKTKLFSKNESKEDSLLILFNPVIIKRFFEVENKGGNSDFDVLTKNNVFGLSLDDKPNIKADRKNKKVDRGDERENENVKSKVKNKKKIKSNIELEEEYTNTTVISNDYLKSNISDPTALSLARPKQSIKAKKGIDTKKSIPKNMSKMATSKKNKKNNTRKEVEETNTTLPEKIIIPGPISVQDIAKLLYVSETDIIRNLFLKGIGVTINQILDVNTAQAIGEDLGITVEVGKKQEDANKKNNVIHLNTEDLVERSPVIAIMGHVDHGKTTLLDKLRNTQTAQKEAGGITQKMGAYEVNVERNNEIKKLIFLDTPGHEAFSGMRSKGIRVTDIAVLVVAADDGVKEQTIEIIKSIQETKIPLIVAINKIDKENANIENIKQELTQYNIIPESWGGDTQTVPISAAQGTNIDNLLEVILLVAELEGLKANPKEKAQGTVLEANLDRAKGAVATLLVQNGTLKLGDVVVAGTSIGKVRGMVNSTGENINECGPSSPILMWGLSEVPVTGDSFEVYANEKEAKLAVQIEKTRQLNSGNVSKTISEGYTISNSDTLGTINLIIKTDIHGSIEAIVNTINKIPQNKVQIRMLYSSPGEVTETDIDFADTSGATILAFNTTLASGAKRAARHLNVIVKEYDVIYDLFEDVEMMIEEITGPEYEEETIGQAIVKTVFPLGKNFVAGCYLDEGKITKSCSIEVIRGDETVYKGALTSLKQFKQDVGEVLEKNECGIFIDQFNDWKEQDVIKALNLTPKKRS</sequence>
<evidence type="ECO:0000256" key="10">
    <source>
        <dbReference type="ARBA" id="ARBA00044105"/>
    </source>
</evidence>
<keyword evidence="8 11" id="KW-0342">GTP-binding</keyword>
<dbReference type="InterPro" id="IPR000795">
    <property type="entry name" value="T_Tr_GTP-bd_dom"/>
</dbReference>
<keyword evidence="4 11" id="KW-0396">Initiation factor</keyword>
<dbReference type="InterPro" id="IPR036925">
    <property type="entry name" value="TIF_IF2_dom3_sf"/>
</dbReference>
<proteinExistence type="inferred from homology"/>
<geneLocation type="chloroplast" evidence="15"/>
<dbReference type="HAMAP" id="MF_00100_B">
    <property type="entry name" value="IF_2_B"/>
    <property type="match status" value="1"/>
</dbReference>
<dbReference type="Pfam" id="PF11987">
    <property type="entry name" value="IF-2"/>
    <property type="match status" value="1"/>
</dbReference>
<dbReference type="CDD" id="cd03702">
    <property type="entry name" value="IF2_mtIF2_II"/>
    <property type="match status" value="1"/>
</dbReference>
<dbReference type="SUPFAM" id="SSF50447">
    <property type="entry name" value="Translation proteins"/>
    <property type="match status" value="2"/>
</dbReference>
<dbReference type="Pfam" id="PF00009">
    <property type="entry name" value="GTP_EFTU"/>
    <property type="match status" value="1"/>
</dbReference>
<dbReference type="AlphaFoldDB" id="A0A7T8JKM5"/>
<dbReference type="SUPFAM" id="SSF52540">
    <property type="entry name" value="P-loop containing nucleoside triphosphate hydrolases"/>
    <property type="match status" value="1"/>
</dbReference>
<evidence type="ECO:0000259" key="14">
    <source>
        <dbReference type="PROSITE" id="PS51722"/>
    </source>
</evidence>
<evidence type="ECO:0000313" key="15">
    <source>
        <dbReference type="EMBL" id="QQP22452.1"/>
    </source>
</evidence>
<dbReference type="FunFam" id="2.40.30.10:FF:000054">
    <property type="entry name" value="Translation initiation factor IF-2"/>
    <property type="match status" value="1"/>
</dbReference>
<comment type="caution">
    <text evidence="11">Lacks conserved residue(s) required for the propagation of feature annotation.</text>
</comment>